<name>L7CB24_RHOBT</name>
<accession>L7CB24</accession>
<proteinExistence type="predicted"/>
<protein>
    <submittedName>
        <fullName evidence="2">Uncharacterized protein</fullName>
    </submittedName>
</protein>
<dbReference type="EMBL" id="AMWG01000140">
    <property type="protein sequence ID" value="ELP30847.1"/>
    <property type="molecule type" value="Genomic_DNA"/>
</dbReference>
<sequence>MTVAPSMQNRDWGNLHSTSGQSQLEECGPMTRDESGVEVFLGQSTFGHVGMNNQVHSRHRRPTSSPVACRPEWRKRPFEKCSRLAFWNA</sequence>
<reference evidence="2 3" key="1">
    <citation type="journal article" date="2013" name="Mar. Genomics">
        <title>Expression of sulfatases in Rhodopirellula baltica and the diversity of sulfatases in the genus Rhodopirellula.</title>
        <authorList>
            <person name="Wegner C.E."/>
            <person name="Richter-Heitmann T."/>
            <person name="Klindworth A."/>
            <person name="Klockow C."/>
            <person name="Richter M."/>
            <person name="Achstetter T."/>
            <person name="Glockner F.O."/>
            <person name="Harder J."/>
        </authorList>
    </citation>
    <scope>NUCLEOTIDE SEQUENCE [LARGE SCALE GENOMIC DNA]</scope>
    <source>
        <strain evidence="2 3">SWK14</strain>
    </source>
</reference>
<dbReference type="PATRIC" id="fig|993516.3.peg.5460"/>
<feature type="region of interest" description="Disordered" evidence="1">
    <location>
        <begin position="1"/>
        <end position="33"/>
    </location>
</feature>
<gene>
    <name evidence="2" type="ORF">RBSWK_05113</name>
</gene>
<feature type="compositionally biased region" description="Polar residues" evidence="1">
    <location>
        <begin position="1"/>
        <end position="24"/>
    </location>
</feature>
<evidence type="ECO:0000313" key="2">
    <source>
        <dbReference type="EMBL" id="ELP30847.1"/>
    </source>
</evidence>
<organism evidence="2 3">
    <name type="scientific">Rhodopirellula baltica SWK14</name>
    <dbReference type="NCBI Taxonomy" id="993516"/>
    <lineage>
        <taxon>Bacteria</taxon>
        <taxon>Pseudomonadati</taxon>
        <taxon>Planctomycetota</taxon>
        <taxon>Planctomycetia</taxon>
        <taxon>Pirellulales</taxon>
        <taxon>Pirellulaceae</taxon>
        <taxon>Rhodopirellula</taxon>
    </lineage>
</organism>
<comment type="caution">
    <text evidence="2">The sequence shown here is derived from an EMBL/GenBank/DDBJ whole genome shotgun (WGS) entry which is preliminary data.</text>
</comment>
<dbReference type="AlphaFoldDB" id="L7CB24"/>
<evidence type="ECO:0000313" key="3">
    <source>
        <dbReference type="Proteomes" id="UP000010959"/>
    </source>
</evidence>
<evidence type="ECO:0000256" key="1">
    <source>
        <dbReference type="SAM" id="MobiDB-lite"/>
    </source>
</evidence>
<dbReference type="Proteomes" id="UP000010959">
    <property type="component" value="Unassembled WGS sequence"/>
</dbReference>